<evidence type="ECO:0000256" key="1">
    <source>
        <dbReference type="SAM" id="MobiDB-lite"/>
    </source>
</evidence>
<dbReference type="RefSeq" id="WP_139597956.1">
    <property type="nucleotide sequence ID" value="NZ_VDDC01000008.1"/>
</dbReference>
<accession>A0A5C4R961</accession>
<feature type="region of interest" description="Disordered" evidence="1">
    <location>
        <begin position="49"/>
        <end position="90"/>
    </location>
</feature>
<sequence length="263" mass="25637">MTWTLTQTSRAALVAATLALALPGAALAQTTAPDSAGGGAAADGAVLGGGGAPMTGTEDAGAEGSSTADMSTTTGSGQNTGSAAQSGGSADMSLTYERVVADLQSGRDYGDQLEGMDADTTVTVMGLSELEQVGGGAVSTAEEGTPPMTGGQTTIDTNGSAAMQSDTTSGASAGGAADAPAGIADGMATGGGTQTSAVTESTPGDVDAALEQAQDNLTTLRETLSENQAVTDALEATDHTTDDVIALHRDGQELTVIVDDRDE</sequence>
<gene>
    <name evidence="3" type="ORF">FHD67_04465</name>
</gene>
<keyword evidence="2" id="KW-0732">Signal</keyword>
<evidence type="ECO:0000256" key="2">
    <source>
        <dbReference type="SAM" id="SignalP"/>
    </source>
</evidence>
<dbReference type="AlphaFoldDB" id="A0A5C4R961"/>
<evidence type="ECO:0000313" key="3">
    <source>
        <dbReference type="EMBL" id="TNH40465.1"/>
    </source>
</evidence>
<evidence type="ECO:0000313" key="4">
    <source>
        <dbReference type="Proteomes" id="UP000304880"/>
    </source>
</evidence>
<feature type="region of interest" description="Disordered" evidence="1">
    <location>
        <begin position="161"/>
        <end position="202"/>
    </location>
</feature>
<feature type="chain" id="PRO_5023081460" description="Nicotinate phosphoribosyltransferase" evidence="2">
    <location>
        <begin position="29"/>
        <end position="263"/>
    </location>
</feature>
<feature type="signal peptide" evidence="2">
    <location>
        <begin position="1"/>
        <end position="28"/>
    </location>
</feature>
<reference evidence="3 4" key="1">
    <citation type="submission" date="2019-06" db="EMBL/GenBank/DDBJ databases">
        <authorList>
            <person name="Li J."/>
        </authorList>
    </citation>
    <scope>NUCLEOTIDE SEQUENCE [LARGE SCALE GENOMIC DNA]</scope>
    <source>
        <strain evidence="3 4">CGMCC 1.8012</strain>
    </source>
</reference>
<feature type="compositionally biased region" description="Low complexity" evidence="1">
    <location>
        <begin position="71"/>
        <end position="82"/>
    </location>
</feature>
<name>A0A5C4R961_9RHOB</name>
<organism evidence="3 4">
    <name type="scientific">Paracoccus haeundaensis</name>
    <dbReference type="NCBI Taxonomy" id="225362"/>
    <lineage>
        <taxon>Bacteria</taxon>
        <taxon>Pseudomonadati</taxon>
        <taxon>Pseudomonadota</taxon>
        <taxon>Alphaproteobacteria</taxon>
        <taxon>Rhodobacterales</taxon>
        <taxon>Paracoccaceae</taxon>
        <taxon>Paracoccus</taxon>
    </lineage>
</organism>
<dbReference type="Proteomes" id="UP000304880">
    <property type="component" value="Unassembled WGS sequence"/>
</dbReference>
<evidence type="ECO:0008006" key="5">
    <source>
        <dbReference type="Google" id="ProtNLM"/>
    </source>
</evidence>
<dbReference type="EMBL" id="VDDC01000008">
    <property type="protein sequence ID" value="TNH40465.1"/>
    <property type="molecule type" value="Genomic_DNA"/>
</dbReference>
<comment type="caution">
    <text evidence="3">The sequence shown here is derived from an EMBL/GenBank/DDBJ whole genome shotgun (WGS) entry which is preliminary data.</text>
</comment>
<protein>
    <recommendedName>
        <fullName evidence="5">Nicotinate phosphoribosyltransferase</fullName>
    </recommendedName>
</protein>
<feature type="compositionally biased region" description="Low complexity" evidence="1">
    <location>
        <begin position="170"/>
        <end position="187"/>
    </location>
</feature>
<proteinExistence type="predicted"/>
<keyword evidence="4" id="KW-1185">Reference proteome</keyword>